<dbReference type="Proteomes" id="UP000578686">
    <property type="component" value="Unassembled WGS sequence"/>
</dbReference>
<dbReference type="RefSeq" id="WP_167967427.1">
    <property type="nucleotide sequence ID" value="NZ_BHZG01000184.1"/>
</dbReference>
<evidence type="ECO:0008006" key="5">
    <source>
        <dbReference type="Google" id="ProtNLM"/>
    </source>
</evidence>
<evidence type="ECO:0000256" key="1">
    <source>
        <dbReference type="SAM" id="MobiDB-lite"/>
    </source>
</evidence>
<proteinExistence type="predicted"/>
<evidence type="ECO:0000313" key="3">
    <source>
        <dbReference type="EMBL" id="NJQ04125.1"/>
    </source>
</evidence>
<feature type="compositionally biased region" description="Polar residues" evidence="1">
    <location>
        <begin position="210"/>
        <end position="225"/>
    </location>
</feature>
<feature type="region of interest" description="Disordered" evidence="1">
    <location>
        <begin position="206"/>
        <end position="225"/>
    </location>
</feature>
<comment type="caution">
    <text evidence="3">The sequence shown here is derived from an EMBL/GenBank/DDBJ whole genome shotgun (WGS) entry which is preliminary data.</text>
</comment>
<accession>A0A7X6HX99</accession>
<gene>
    <name evidence="3" type="ORF">HCN56_00665</name>
</gene>
<name>A0A7X6HX99_9ACTN</name>
<feature type="chain" id="PRO_5039519873" description="Lipoprotein" evidence="2">
    <location>
        <begin position="23"/>
        <end position="225"/>
    </location>
</feature>
<evidence type="ECO:0000313" key="4">
    <source>
        <dbReference type="Proteomes" id="UP000578686"/>
    </source>
</evidence>
<organism evidence="3 4">
    <name type="scientific">Streptomyces lonarensis</name>
    <dbReference type="NCBI Taxonomy" id="700599"/>
    <lineage>
        <taxon>Bacteria</taxon>
        <taxon>Bacillati</taxon>
        <taxon>Actinomycetota</taxon>
        <taxon>Actinomycetes</taxon>
        <taxon>Kitasatosporales</taxon>
        <taxon>Streptomycetaceae</taxon>
        <taxon>Streptomyces</taxon>
    </lineage>
</organism>
<dbReference type="PROSITE" id="PS51257">
    <property type="entry name" value="PROKAR_LIPOPROTEIN"/>
    <property type="match status" value="1"/>
</dbReference>
<reference evidence="3 4" key="1">
    <citation type="submission" date="2020-03" db="EMBL/GenBank/DDBJ databases">
        <title>Draft genome of Streptomyces sp. ventii, isolated from the Axial Seamount in the Pacific Ocean, and resequencing of the two type strains Streptomyces lonarensis strain NCL 716 and Streptomyces bohaiensis strain 11A07.</title>
        <authorList>
            <person name="Loughran R.M."/>
            <person name="Pfannmuller K.M."/>
            <person name="Wasson B.J."/>
            <person name="Deadmond M.C."/>
            <person name="Paddock B.E."/>
            <person name="Koyack M.J."/>
            <person name="Gallegos D.A."/>
            <person name="Mitchell E.A."/>
            <person name="Ushijima B."/>
            <person name="Saw J.H."/>
            <person name="Mcphail K.L."/>
            <person name="Videau P."/>
        </authorList>
    </citation>
    <scope>NUCLEOTIDE SEQUENCE [LARGE SCALE GENOMIC DNA]</scope>
    <source>
        <strain evidence="3 4">NCL716</strain>
    </source>
</reference>
<feature type="signal peptide" evidence="2">
    <location>
        <begin position="1"/>
        <end position="22"/>
    </location>
</feature>
<feature type="region of interest" description="Disordered" evidence="1">
    <location>
        <begin position="20"/>
        <end position="73"/>
    </location>
</feature>
<dbReference type="AlphaFoldDB" id="A0A7X6HX99"/>
<feature type="compositionally biased region" description="Acidic residues" evidence="1">
    <location>
        <begin position="42"/>
        <end position="58"/>
    </location>
</feature>
<dbReference type="EMBL" id="JAAVJD010000002">
    <property type="protein sequence ID" value="NJQ04125.1"/>
    <property type="molecule type" value="Genomic_DNA"/>
</dbReference>
<evidence type="ECO:0000256" key="2">
    <source>
        <dbReference type="SAM" id="SignalP"/>
    </source>
</evidence>
<sequence length="225" mass="24063">MKRRLVLSVVAAAAAGSLLSSCSGGKSEPAGAAAGVQSPVPSEDDERGDVGELEDDAENASGSPGGDIDRPEIVVPDDLEKEFEPVDTDDPDELAVLADQEQYFWAVDEAITSGDSERPALSFYADDIAHLNALQYVGTFHEDGYTVGGSIRYYNRTVTLRDEGVATTSTCLDYSESHMEELDSGERFPEGDVRALVTTRAERNEADVWQTVSETSTTSEDGACP</sequence>
<keyword evidence="4" id="KW-1185">Reference proteome</keyword>
<protein>
    <recommendedName>
        <fullName evidence="5">Lipoprotein</fullName>
    </recommendedName>
</protein>
<keyword evidence="2" id="KW-0732">Signal</keyword>